<dbReference type="PANTHER" id="PTHR43736">
    <property type="entry name" value="ADP-RIBOSE PYROPHOSPHATASE"/>
    <property type="match status" value="1"/>
</dbReference>
<dbReference type="SUPFAM" id="SSF55811">
    <property type="entry name" value="Nudix"/>
    <property type="match status" value="1"/>
</dbReference>
<dbReference type="InterPro" id="IPR054105">
    <property type="entry name" value="WHD_NrtR"/>
</dbReference>
<dbReference type="InterPro" id="IPR036390">
    <property type="entry name" value="WH_DNA-bd_sf"/>
</dbReference>
<dbReference type="PANTHER" id="PTHR43736:SF4">
    <property type="entry name" value="SLR1690 PROTEIN"/>
    <property type="match status" value="1"/>
</dbReference>
<evidence type="ECO:0000259" key="1">
    <source>
        <dbReference type="Pfam" id="PF00293"/>
    </source>
</evidence>
<dbReference type="Gene3D" id="1.10.10.10">
    <property type="entry name" value="Winged helix-like DNA-binding domain superfamily/Winged helix DNA-binding domain"/>
    <property type="match status" value="1"/>
</dbReference>
<dbReference type="InterPro" id="IPR015797">
    <property type="entry name" value="NUDIX_hydrolase-like_dom_sf"/>
</dbReference>
<dbReference type="InterPro" id="IPR036388">
    <property type="entry name" value="WH-like_DNA-bd_sf"/>
</dbReference>
<dbReference type="Gene3D" id="3.90.79.10">
    <property type="entry name" value="Nucleoside Triphosphate Pyrophosphohydrolase"/>
    <property type="match status" value="1"/>
</dbReference>
<evidence type="ECO:0000259" key="2">
    <source>
        <dbReference type="Pfam" id="PF21906"/>
    </source>
</evidence>
<accession>A0A1M5G0S5</accession>
<dbReference type="CDD" id="cd18873">
    <property type="entry name" value="NUDIX_NadM_like"/>
    <property type="match status" value="1"/>
</dbReference>
<keyword evidence="4" id="KW-1185">Reference proteome</keyword>
<dbReference type="SUPFAM" id="SSF46785">
    <property type="entry name" value="Winged helix' DNA-binding domain"/>
    <property type="match status" value="1"/>
</dbReference>
<dbReference type="InterPro" id="IPR000086">
    <property type="entry name" value="NUDIX_hydrolase_dom"/>
</dbReference>
<dbReference type="EMBL" id="FQUC01000013">
    <property type="protein sequence ID" value="SHF97319.1"/>
    <property type="molecule type" value="Genomic_DNA"/>
</dbReference>
<protein>
    <submittedName>
        <fullName evidence="3">NUDIX domain-containing protein</fullName>
    </submittedName>
</protein>
<reference evidence="4" key="1">
    <citation type="submission" date="2016-11" db="EMBL/GenBank/DDBJ databases">
        <authorList>
            <person name="Varghese N."/>
            <person name="Submissions S."/>
        </authorList>
    </citation>
    <scope>NUCLEOTIDE SEQUENCE [LARGE SCALE GENOMIC DNA]</scope>
    <source>
        <strain evidence="4">DSM 27370</strain>
    </source>
</reference>
<feature type="domain" description="Nudix hydrolase" evidence="1">
    <location>
        <begin position="42"/>
        <end position="179"/>
    </location>
</feature>
<name>A0A1M5G0S5_9BACT</name>
<dbReference type="AlphaFoldDB" id="A0A1M5G0S5"/>
<proteinExistence type="predicted"/>
<organism evidence="3 4">
    <name type="scientific">Dysgonomonas macrotermitis</name>
    <dbReference type="NCBI Taxonomy" id="1346286"/>
    <lineage>
        <taxon>Bacteria</taxon>
        <taxon>Pseudomonadati</taxon>
        <taxon>Bacteroidota</taxon>
        <taxon>Bacteroidia</taxon>
        <taxon>Bacteroidales</taxon>
        <taxon>Dysgonomonadaceae</taxon>
        <taxon>Dysgonomonas</taxon>
    </lineage>
</organism>
<dbReference type="Pfam" id="PF00293">
    <property type="entry name" value="NUDIX"/>
    <property type="match status" value="1"/>
</dbReference>
<dbReference type="Pfam" id="PF21906">
    <property type="entry name" value="WHD_NrtR"/>
    <property type="match status" value="1"/>
</dbReference>
<evidence type="ECO:0000313" key="4">
    <source>
        <dbReference type="Proteomes" id="UP000184480"/>
    </source>
</evidence>
<gene>
    <name evidence="3" type="ORF">SAMN05444362_11315</name>
</gene>
<sequence length="271" mass="32128">MINFKINTKHTCTNKNFTYICLYQESKRVDITMKTNFIHTYVSVDCVVFGFDDNQLDILLVQRNEESDNLVDLKLPGSLIYDDEDVDDAAQRVLFELTGIKKMTLKQFRCFASPERANNPNDIKWLDKEYKPDINRLITVAYLSLCKIDRKLNNISKYKNSQWCPINKLPKMPFDHNQIVKESLAEIRKWIEAEPAIIFELLPQKFTISQIHRLYEAVYDKKIDIRNFHKKIAIMPYVIALEEKQKDVSHRAARYYKFDKVTYNKRKTNIQ</sequence>
<feature type="domain" description="NrtR DNA-binding winged helix" evidence="2">
    <location>
        <begin position="198"/>
        <end position="258"/>
    </location>
</feature>
<dbReference type="Proteomes" id="UP000184480">
    <property type="component" value="Unassembled WGS sequence"/>
</dbReference>
<evidence type="ECO:0000313" key="3">
    <source>
        <dbReference type="EMBL" id="SHF97319.1"/>
    </source>
</evidence>